<dbReference type="Gene3D" id="3.40.1190.20">
    <property type="match status" value="1"/>
</dbReference>
<dbReference type="GO" id="GO:0008972">
    <property type="term" value="F:phosphomethylpyrimidine kinase activity"/>
    <property type="evidence" value="ECO:0007669"/>
    <property type="project" value="InterPro"/>
</dbReference>
<proteinExistence type="predicted"/>
<comment type="pathway">
    <text evidence="1">Cofactor biosynthesis; thiamine diphosphate biosynthesis.</text>
</comment>
<dbReference type="CDD" id="cd01169">
    <property type="entry name" value="HMPP_kinase"/>
    <property type="match status" value="1"/>
</dbReference>
<dbReference type="GO" id="GO:0009228">
    <property type="term" value="P:thiamine biosynthetic process"/>
    <property type="evidence" value="ECO:0007669"/>
    <property type="project" value="InterPro"/>
</dbReference>
<dbReference type="RefSeq" id="WP_044625767.1">
    <property type="nucleotide sequence ID" value="NZ_JTDV01000003.1"/>
</dbReference>
<dbReference type="FunFam" id="3.40.1190.20:FF:000003">
    <property type="entry name" value="Phosphomethylpyrimidine kinase ThiD"/>
    <property type="match status" value="1"/>
</dbReference>
<keyword evidence="6" id="KW-0067">ATP-binding</keyword>
<accession>A0A0D7W2R0</accession>
<dbReference type="SUPFAM" id="SSF53613">
    <property type="entry name" value="Ribokinase-like"/>
    <property type="match status" value="1"/>
</dbReference>
<keyword evidence="9" id="KW-1185">Reference proteome</keyword>
<evidence type="ECO:0000256" key="3">
    <source>
        <dbReference type="ARBA" id="ARBA00022679"/>
    </source>
</evidence>
<dbReference type="GO" id="GO:0005524">
    <property type="term" value="F:ATP binding"/>
    <property type="evidence" value="ECO:0007669"/>
    <property type="project" value="UniProtKB-KW"/>
</dbReference>
<dbReference type="PATRIC" id="fig|1382798.3.peg.2483"/>
<dbReference type="STRING" id="1382798.PK35_05815"/>
<dbReference type="Pfam" id="PF08543">
    <property type="entry name" value="Phos_pyr_kin"/>
    <property type="match status" value="1"/>
</dbReference>
<feature type="domain" description="Pyridoxamine kinase/Phosphomethylpyrimidine kinase" evidence="7">
    <location>
        <begin position="18"/>
        <end position="266"/>
    </location>
</feature>
<dbReference type="EC" id="2.7.1.49" evidence="2"/>
<keyword evidence="3" id="KW-0808">Transferase</keyword>
<keyword evidence="5 8" id="KW-0418">Kinase</keyword>
<dbReference type="GO" id="GO:0005829">
    <property type="term" value="C:cytosol"/>
    <property type="evidence" value="ECO:0007669"/>
    <property type="project" value="TreeGrafter"/>
</dbReference>
<dbReference type="InterPro" id="IPR004399">
    <property type="entry name" value="HMP/HMP-P_kinase_dom"/>
</dbReference>
<dbReference type="InterPro" id="IPR013749">
    <property type="entry name" value="PM/HMP-P_kinase-1"/>
</dbReference>
<name>A0A0D7W2R0_9FLAO</name>
<dbReference type="EMBL" id="JTDV01000003">
    <property type="protein sequence ID" value="KJD33376.1"/>
    <property type="molecule type" value="Genomic_DNA"/>
</dbReference>
<evidence type="ECO:0000256" key="4">
    <source>
        <dbReference type="ARBA" id="ARBA00022741"/>
    </source>
</evidence>
<evidence type="ECO:0000256" key="1">
    <source>
        <dbReference type="ARBA" id="ARBA00004948"/>
    </source>
</evidence>
<evidence type="ECO:0000259" key="7">
    <source>
        <dbReference type="Pfam" id="PF08543"/>
    </source>
</evidence>
<reference evidence="8 9" key="1">
    <citation type="journal article" date="2015" name="Antonie Van Leeuwenhoek">
        <title>Tamlana nanhaiensis sp. nov., isolated from surface seawater collected from the South China Sea.</title>
        <authorList>
            <person name="Liu X."/>
            <person name="Lai Q."/>
            <person name="Du Y."/>
            <person name="Li G."/>
            <person name="Sun F."/>
            <person name="Shao Z."/>
        </authorList>
    </citation>
    <scope>NUCLEOTIDE SEQUENCE [LARGE SCALE GENOMIC DNA]</scope>
    <source>
        <strain evidence="8 9">FHC16</strain>
    </source>
</reference>
<dbReference type="PANTHER" id="PTHR20858:SF17">
    <property type="entry name" value="HYDROXYMETHYLPYRIMIDINE_PHOSPHOMETHYLPYRIMIDINE KINASE THI20-RELATED"/>
    <property type="match status" value="1"/>
</dbReference>
<comment type="caution">
    <text evidence="8">The sequence shown here is derived from an EMBL/GenBank/DDBJ whole genome shotgun (WGS) entry which is preliminary data.</text>
</comment>
<dbReference type="OrthoDB" id="9810880at2"/>
<dbReference type="Proteomes" id="UP000032361">
    <property type="component" value="Unassembled WGS sequence"/>
</dbReference>
<gene>
    <name evidence="8" type="ORF">PK35_05815</name>
</gene>
<protein>
    <recommendedName>
        <fullName evidence="2">hydroxymethylpyrimidine kinase</fullName>
        <ecNumber evidence="2">2.7.1.49</ecNumber>
    </recommendedName>
</protein>
<evidence type="ECO:0000256" key="5">
    <source>
        <dbReference type="ARBA" id="ARBA00022777"/>
    </source>
</evidence>
<sequence>MENINSTYNSVLTIAGSDSGGGAGIQADIKSISACGAFVASVITATTAQNTLGVTDIHAIPVTHIGAQLDAVLNDITFGAIKIGMLHSKEVIQTVEEKLAQYNAKNIVLDPVMVATSGDKLITDTAIETLKSFLPKVDLITPNIPEAELLLESKISTDNFIASAEALANTYQTSVLLKGGHIENHSNQVMDVLFDYNSKSIHEFVNTKVDTKNTHGTGCSLSSSIATYLCLGHPLEVAVKKGCDFVNKAIYNGKNKILGKGNGPINHFNL</sequence>
<keyword evidence="4" id="KW-0547">Nucleotide-binding</keyword>
<evidence type="ECO:0000256" key="2">
    <source>
        <dbReference type="ARBA" id="ARBA00012135"/>
    </source>
</evidence>
<dbReference type="AlphaFoldDB" id="A0A0D7W2R0"/>
<organism evidence="8 9">
    <name type="scientific">Neotamlana nanhaiensis</name>
    <dbReference type="NCBI Taxonomy" id="1382798"/>
    <lineage>
        <taxon>Bacteria</taxon>
        <taxon>Pseudomonadati</taxon>
        <taxon>Bacteroidota</taxon>
        <taxon>Flavobacteriia</taxon>
        <taxon>Flavobacteriales</taxon>
        <taxon>Flavobacteriaceae</taxon>
        <taxon>Neotamlana</taxon>
    </lineage>
</organism>
<dbReference type="PANTHER" id="PTHR20858">
    <property type="entry name" value="PHOSPHOMETHYLPYRIMIDINE KINASE"/>
    <property type="match status" value="1"/>
</dbReference>
<evidence type="ECO:0000313" key="8">
    <source>
        <dbReference type="EMBL" id="KJD33376.1"/>
    </source>
</evidence>
<dbReference type="InterPro" id="IPR029056">
    <property type="entry name" value="Ribokinase-like"/>
</dbReference>
<evidence type="ECO:0000256" key="6">
    <source>
        <dbReference type="ARBA" id="ARBA00022840"/>
    </source>
</evidence>
<dbReference type="GO" id="GO:0008902">
    <property type="term" value="F:hydroxymethylpyrimidine kinase activity"/>
    <property type="evidence" value="ECO:0007669"/>
    <property type="project" value="UniProtKB-EC"/>
</dbReference>
<evidence type="ECO:0000313" key="9">
    <source>
        <dbReference type="Proteomes" id="UP000032361"/>
    </source>
</evidence>
<dbReference type="NCBIfam" id="TIGR00097">
    <property type="entry name" value="HMP-P_kinase"/>
    <property type="match status" value="1"/>
</dbReference>